<evidence type="ECO:0000259" key="2">
    <source>
        <dbReference type="PROSITE" id="PS50902"/>
    </source>
</evidence>
<dbReference type="Pfam" id="PF19583">
    <property type="entry name" value="ODP"/>
    <property type="match status" value="1"/>
</dbReference>
<dbReference type="Gene3D" id="3.60.15.10">
    <property type="entry name" value="Ribonuclease Z/Hydroxyacylglutathione hydrolase-like"/>
    <property type="match status" value="1"/>
</dbReference>
<evidence type="ECO:0000313" key="3">
    <source>
        <dbReference type="EMBL" id="SHJ59247.1"/>
    </source>
</evidence>
<dbReference type="InterPro" id="IPR001279">
    <property type="entry name" value="Metallo-B-lactamas"/>
</dbReference>
<dbReference type="PANTHER" id="PTHR43717:SF1">
    <property type="entry name" value="ANAEROBIC NITRIC OXIDE REDUCTASE FLAVORUBREDOXIN"/>
    <property type="match status" value="1"/>
</dbReference>
<dbReference type="SMART" id="SM00849">
    <property type="entry name" value="Lactamase_B"/>
    <property type="match status" value="1"/>
</dbReference>
<gene>
    <name evidence="3" type="ORF">SAMN02745691_02214</name>
</gene>
<proteinExistence type="inferred from homology"/>
<dbReference type="Proteomes" id="UP000184342">
    <property type="component" value="Unassembled WGS sequence"/>
</dbReference>
<dbReference type="SUPFAM" id="SSF56281">
    <property type="entry name" value="Metallo-hydrolase/oxidoreductase"/>
    <property type="match status" value="1"/>
</dbReference>
<dbReference type="PROSITE" id="PS50902">
    <property type="entry name" value="FLAVODOXIN_LIKE"/>
    <property type="match status" value="1"/>
</dbReference>
<dbReference type="GO" id="GO:0046872">
    <property type="term" value="F:metal ion binding"/>
    <property type="evidence" value="ECO:0007669"/>
    <property type="project" value="InterPro"/>
</dbReference>
<dbReference type="EMBL" id="FQYT01000027">
    <property type="protein sequence ID" value="SHJ59247.1"/>
    <property type="molecule type" value="Genomic_DNA"/>
</dbReference>
<dbReference type="Gene3D" id="3.40.50.360">
    <property type="match status" value="1"/>
</dbReference>
<dbReference type="CDD" id="cd07709">
    <property type="entry name" value="flavodiiron_proteins_MBL-fold"/>
    <property type="match status" value="1"/>
</dbReference>
<dbReference type="Pfam" id="PF00258">
    <property type="entry name" value="Flavodoxin_1"/>
    <property type="match status" value="1"/>
</dbReference>
<dbReference type="GO" id="GO:0009055">
    <property type="term" value="F:electron transfer activity"/>
    <property type="evidence" value="ECO:0007669"/>
    <property type="project" value="InterPro"/>
</dbReference>
<dbReference type="RefSeq" id="WP_073994466.1">
    <property type="nucleotide sequence ID" value="NZ_FQYT01000027.1"/>
</dbReference>
<dbReference type="STRING" id="1122934.SAMN02745691_02214"/>
<dbReference type="GO" id="GO:0016651">
    <property type="term" value="F:oxidoreductase activity, acting on NAD(P)H"/>
    <property type="evidence" value="ECO:0007669"/>
    <property type="project" value="UniProtKB-ARBA"/>
</dbReference>
<dbReference type="SUPFAM" id="SSF52218">
    <property type="entry name" value="Flavoproteins"/>
    <property type="match status" value="1"/>
</dbReference>
<accession>A0A1M6KJU4</accession>
<evidence type="ECO:0000313" key="4">
    <source>
        <dbReference type="Proteomes" id="UP000184342"/>
    </source>
</evidence>
<dbReference type="InterPro" id="IPR036866">
    <property type="entry name" value="RibonucZ/Hydroxyglut_hydro"/>
</dbReference>
<protein>
    <submittedName>
        <fullName evidence="3">Flavorubredoxin</fullName>
    </submittedName>
</protein>
<dbReference type="InterPro" id="IPR029039">
    <property type="entry name" value="Flavoprotein-like_sf"/>
</dbReference>
<reference evidence="3 4" key="1">
    <citation type="submission" date="2016-11" db="EMBL/GenBank/DDBJ databases">
        <authorList>
            <person name="Jaros S."/>
            <person name="Januszkiewicz K."/>
            <person name="Wedrychowicz H."/>
        </authorList>
    </citation>
    <scope>NUCLEOTIDE SEQUENCE [LARGE SCALE GENOMIC DNA]</scope>
    <source>
        <strain evidence="3 4">DSM 15970</strain>
    </source>
</reference>
<dbReference type="InterPro" id="IPR045761">
    <property type="entry name" value="ODP_dom"/>
</dbReference>
<keyword evidence="4" id="KW-1185">Reference proteome</keyword>
<feature type="domain" description="Flavodoxin-like" evidence="2">
    <location>
        <begin position="254"/>
        <end position="394"/>
    </location>
</feature>
<organism evidence="3 4">
    <name type="scientific">Parasporobacterium paucivorans DSM 15970</name>
    <dbReference type="NCBI Taxonomy" id="1122934"/>
    <lineage>
        <taxon>Bacteria</taxon>
        <taxon>Bacillati</taxon>
        <taxon>Bacillota</taxon>
        <taxon>Clostridia</taxon>
        <taxon>Lachnospirales</taxon>
        <taxon>Lachnospiraceae</taxon>
        <taxon>Parasporobacterium</taxon>
    </lineage>
</organism>
<sequence>MKVHVKSNVYWVGKIDWELEEFHGSDFTINNGSSQNAYLIREEKNILIDTVWTPHAEEFVSNLEKEIPLEDIDFIVINHGEPDHAGSLSHLMSKIPETPIYCTENAKKSLIGQHHHPEWNFNIVKTGDSLAVSKDKSLVFVEMKMLHWPDSMASYLTGDNILFSNDAFGQHYALEALFNDKADQDTLMHEALKYYANILTPFSPLVKKKIEEIVALNIPIDIIAPSHGSIWRENPMQIVEKYMQWCEDYQENQITIVYDTMWNGTMRIAHRLADEIRDISPDTTVKIFNISKTNKNDIMTEVFKSKAIALGSPTVGRDILSSVGGWLHFLKELKYKNKKAAVFGCYGWSGEGNKVLRGTLEECGFAVISPEMKVNWNPTEENLSETKALAEALID</sequence>
<dbReference type="GO" id="GO:0010181">
    <property type="term" value="F:FMN binding"/>
    <property type="evidence" value="ECO:0007669"/>
    <property type="project" value="InterPro"/>
</dbReference>
<dbReference type="InterPro" id="IPR008254">
    <property type="entry name" value="Flavodoxin/NO_synth"/>
</dbReference>
<evidence type="ECO:0000256" key="1">
    <source>
        <dbReference type="ARBA" id="ARBA00007121"/>
    </source>
</evidence>
<dbReference type="PANTHER" id="PTHR43717">
    <property type="entry name" value="ANAEROBIC NITRIC OXIDE REDUCTASE FLAVORUBREDOXIN"/>
    <property type="match status" value="1"/>
</dbReference>
<dbReference type="OrthoDB" id="9807946at2"/>
<dbReference type="InterPro" id="IPR016440">
    <property type="entry name" value="Rubredoxin-O_OxRdtase"/>
</dbReference>
<dbReference type="AlphaFoldDB" id="A0A1M6KJU4"/>
<name>A0A1M6KJU4_9FIRM</name>
<comment type="similarity">
    <text evidence="1">In the N-terminal section; belongs to the zinc metallo-hydrolase group 3 family.</text>
</comment>
<dbReference type="PIRSF" id="PIRSF005243">
    <property type="entry name" value="ROO"/>
    <property type="match status" value="1"/>
</dbReference>